<gene>
    <name evidence="3" type="ORF">ESP62_006895</name>
</gene>
<evidence type="ECO:0000313" key="4">
    <source>
        <dbReference type="Proteomes" id="UP001515100"/>
    </source>
</evidence>
<evidence type="ECO:0000313" key="3">
    <source>
        <dbReference type="EMBL" id="KAA1378107.1"/>
    </source>
</evidence>
<proteinExistence type="predicted"/>
<organism evidence="3 4">
    <name type="scientific">Aeromicrobium fastidiosum</name>
    <dbReference type="NCBI Taxonomy" id="52699"/>
    <lineage>
        <taxon>Bacteria</taxon>
        <taxon>Bacillati</taxon>
        <taxon>Actinomycetota</taxon>
        <taxon>Actinomycetes</taxon>
        <taxon>Propionibacteriales</taxon>
        <taxon>Nocardioidaceae</taxon>
        <taxon>Aeromicrobium</taxon>
    </lineage>
</organism>
<keyword evidence="2" id="KW-1133">Transmembrane helix</keyword>
<comment type="caution">
    <text evidence="3">The sequence shown here is derived from an EMBL/GenBank/DDBJ whole genome shotgun (WGS) entry which is preliminary data.</text>
</comment>
<dbReference type="EMBL" id="SDPP02000002">
    <property type="protein sequence ID" value="KAA1378107.1"/>
    <property type="molecule type" value="Genomic_DNA"/>
</dbReference>
<reference evidence="3" key="1">
    <citation type="submission" date="2019-09" db="EMBL/GenBank/DDBJ databases">
        <authorList>
            <person name="Li J."/>
        </authorList>
    </citation>
    <scope>NUCLEOTIDE SEQUENCE [LARGE SCALE GENOMIC DNA]</scope>
    <source>
        <strain evidence="3">NRBC 14897</strain>
    </source>
</reference>
<keyword evidence="4" id="KW-1185">Reference proteome</keyword>
<keyword evidence="2" id="KW-0812">Transmembrane</keyword>
<dbReference type="OrthoDB" id="5187715at2"/>
<accession>A0A641ANZ4</accession>
<name>A0A641ANZ4_9ACTN</name>
<evidence type="ECO:0000256" key="2">
    <source>
        <dbReference type="SAM" id="Phobius"/>
    </source>
</evidence>
<dbReference type="Pfam" id="PF04977">
    <property type="entry name" value="DivIC"/>
    <property type="match status" value="1"/>
</dbReference>
<protein>
    <submittedName>
        <fullName evidence="3">Septum formation initiator family protein</fullName>
    </submittedName>
</protein>
<dbReference type="InterPro" id="IPR007060">
    <property type="entry name" value="FtsL/DivIC"/>
</dbReference>
<feature type="region of interest" description="Disordered" evidence="1">
    <location>
        <begin position="147"/>
        <end position="196"/>
    </location>
</feature>
<feature type="region of interest" description="Disordered" evidence="1">
    <location>
        <begin position="1"/>
        <end position="51"/>
    </location>
</feature>
<dbReference type="Proteomes" id="UP001515100">
    <property type="component" value="Unassembled WGS sequence"/>
</dbReference>
<evidence type="ECO:0000256" key="1">
    <source>
        <dbReference type="SAM" id="MobiDB-lite"/>
    </source>
</evidence>
<dbReference type="AlphaFoldDB" id="A0A641ANZ4"/>
<feature type="transmembrane region" description="Helical" evidence="2">
    <location>
        <begin position="60"/>
        <end position="82"/>
    </location>
</feature>
<feature type="compositionally biased region" description="Polar residues" evidence="1">
    <location>
        <begin position="41"/>
        <end position="51"/>
    </location>
</feature>
<feature type="compositionally biased region" description="Basic residues" evidence="1">
    <location>
        <begin position="1"/>
        <end position="14"/>
    </location>
</feature>
<sequence length="196" mass="21274">MASRSPRGRGRPPSRKPTATRGGRRTPRAGASATSRPSPTPAKSVSTGSIGSGPQLTTRAIVLLAVVLLLIASYTSTLHAWWQQRSEIQATRAEIATRKESIVELEDQISRWDDPAYVKQQAKERFGWVSPGEVGYRVIGSDGKVQGADVPTLDAPPRPADPEWYDKLWGSVKEAGKKPTPAPTTEPEPDKVLKNQ</sequence>
<keyword evidence="2" id="KW-0472">Membrane</keyword>